<dbReference type="EMBL" id="JAUFRC010000001">
    <property type="protein sequence ID" value="MDN3713445.1"/>
    <property type="molecule type" value="Genomic_DNA"/>
</dbReference>
<comment type="caution">
    <text evidence="1">The sequence shown here is derived from an EMBL/GenBank/DDBJ whole genome shotgun (WGS) entry which is preliminary data.</text>
</comment>
<dbReference type="NCBIfam" id="TIGR01725">
    <property type="entry name" value="phge_HK97_gp10"/>
    <property type="match status" value="1"/>
</dbReference>
<proteinExistence type="predicted"/>
<dbReference type="Pfam" id="PF04883">
    <property type="entry name" value="HK97-gp10_like"/>
    <property type="match status" value="1"/>
</dbReference>
<keyword evidence="2" id="KW-1185">Reference proteome</keyword>
<protein>
    <submittedName>
        <fullName evidence="1">HK97 gp10 family phage protein</fullName>
    </submittedName>
</protein>
<sequence>MPILGVLLMVNGIPQMQAMFRRKAKAVIAAARTSAKQGGDEVADAVRYLAPRDQGELVASVRVEQADTVKTRKGDREFIGVIVKAGDASTTISNDAGEIFQNARIQEFGTKNMPANPFFFPAWRLNRARIRSRISGSVSKAWKNG</sequence>
<accession>A0ABT8DAD0</accession>
<name>A0ABT8DAD0_9RHOB</name>
<evidence type="ECO:0000313" key="1">
    <source>
        <dbReference type="EMBL" id="MDN3713445.1"/>
    </source>
</evidence>
<evidence type="ECO:0000313" key="2">
    <source>
        <dbReference type="Proteomes" id="UP001243846"/>
    </source>
</evidence>
<dbReference type="Proteomes" id="UP001243846">
    <property type="component" value="Unassembled WGS sequence"/>
</dbReference>
<reference evidence="2" key="1">
    <citation type="journal article" date="2019" name="Int. J. Syst. Evol. Microbiol.">
        <title>The Global Catalogue of Microorganisms (GCM) 10K type strain sequencing project: providing services to taxonomists for standard genome sequencing and annotation.</title>
        <authorList>
            <consortium name="The Broad Institute Genomics Platform"/>
            <consortium name="The Broad Institute Genome Sequencing Center for Infectious Disease"/>
            <person name="Wu L."/>
            <person name="Ma J."/>
        </authorList>
    </citation>
    <scope>NUCLEOTIDE SEQUENCE [LARGE SCALE GENOMIC DNA]</scope>
    <source>
        <strain evidence="2">CECT 8482</strain>
    </source>
</reference>
<dbReference type="InterPro" id="IPR010064">
    <property type="entry name" value="HK97-gp10_tail"/>
</dbReference>
<organism evidence="1 2">
    <name type="scientific">Paracoccus cavernae</name>
    <dbReference type="NCBI Taxonomy" id="1571207"/>
    <lineage>
        <taxon>Bacteria</taxon>
        <taxon>Pseudomonadati</taxon>
        <taxon>Pseudomonadota</taxon>
        <taxon>Alphaproteobacteria</taxon>
        <taxon>Rhodobacterales</taxon>
        <taxon>Paracoccaceae</taxon>
        <taxon>Paracoccus</taxon>
    </lineage>
</organism>
<gene>
    <name evidence="1" type="ORF">QWZ10_19960</name>
</gene>